<feature type="compositionally biased region" description="Polar residues" evidence="11">
    <location>
        <begin position="107"/>
        <end position="118"/>
    </location>
</feature>
<dbReference type="EMBL" id="CP001108">
    <property type="protein sequence ID" value="ACF45868.1"/>
    <property type="molecule type" value="Genomic_DNA"/>
</dbReference>
<keyword evidence="8 10" id="KW-0811">Translocation</keyword>
<dbReference type="InterPro" id="IPR004692">
    <property type="entry name" value="SecG"/>
</dbReference>
<evidence type="ECO:0000256" key="4">
    <source>
        <dbReference type="ARBA" id="ARBA00022475"/>
    </source>
</evidence>
<keyword evidence="3 10" id="KW-0813">Transport</keyword>
<keyword evidence="4 10" id="KW-1003">Cell membrane</keyword>
<dbReference type="GO" id="GO:0065002">
    <property type="term" value="P:intracellular protein transmembrane transport"/>
    <property type="evidence" value="ECO:0007669"/>
    <property type="project" value="TreeGrafter"/>
</dbReference>
<keyword evidence="13" id="KW-1185">Reference proteome</keyword>
<dbReference type="STRING" id="290512.Paes_0822"/>
<dbReference type="GO" id="GO:0005886">
    <property type="term" value="C:plasma membrane"/>
    <property type="evidence" value="ECO:0007669"/>
    <property type="project" value="UniProtKB-SubCell"/>
</dbReference>
<dbReference type="Proteomes" id="UP000002725">
    <property type="component" value="Chromosome"/>
</dbReference>
<keyword evidence="6 10" id="KW-0653">Protein transport</keyword>
<accession>B4S731</accession>
<comment type="function">
    <text evidence="10">Involved in protein export. Participates in an early event of protein translocation.</text>
</comment>
<evidence type="ECO:0000256" key="6">
    <source>
        <dbReference type="ARBA" id="ARBA00022927"/>
    </source>
</evidence>
<proteinExistence type="inferred from homology"/>
<feature type="transmembrane region" description="Helical" evidence="10">
    <location>
        <begin position="54"/>
        <end position="75"/>
    </location>
</feature>
<evidence type="ECO:0000256" key="10">
    <source>
        <dbReference type="RuleBase" id="RU365087"/>
    </source>
</evidence>
<keyword evidence="9 10" id="KW-0472">Membrane</keyword>
<dbReference type="Pfam" id="PF03840">
    <property type="entry name" value="SecG"/>
    <property type="match status" value="1"/>
</dbReference>
<dbReference type="GO" id="GO:0009306">
    <property type="term" value="P:protein secretion"/>
    <property type="evidence" value="ECO:0007669"/>
    <property type="project" value="UniProtKB-UniRule"/>
</dbReference>
<keyword evidence="7 10" id="KW-1133">Transmembrane helix</keyword>
<organism evidence="12 13">
    <name type="scientific">Prosthecochloris aestuarii (strain DSM 271 / SK 413)</name>
    <dbReference type="NCBI Taxonomy" id="290512"/>
    <lineage>
        <taxon>Bacteria</taxon>
        <taxon>Pseudomonadati</taxon>
        <taxon>Chlorobiota</taxon>
        <taxon>Chlorobiia</taxon>
        <taxon>Chlorobiales</taxon>
        <taxon>Chlorobiaceae</taxon>
        <taxon>Prosthecochloris</taxon>
    </lineage>
</organism>
<dbReference type="HOGENOM" id="CLU_094156_1_0_10"/>
<comment type="caution">
    <text evidence="10">Lacks conserved residue(s) required for the propagation of feature annotation.</text>
</comment>
<evidence type="ECO:0000313" key="13">
    <source>
        <dbReference type="Proteomes" id="UP000002725"/>
    </source>
</evidence>
<dbReference type="PANTHER" id="PTHR34182">
    <property type="entry name" value="PROTEIN-EXPORT MEMBRANE PROTEIN SECG"/>
    <property type="match status" value="1"/>
</dbReference>
<dbReference type="eggNOG" id="COG1314">
    <property type="taxonomic scope" value="Bacteria"/>
</dbReference>
<comment type="subcellular location">
    <subcellularLocation>
        <location evidence="1 10">Cell membrane</location>
        <topology evidence="1 10">Multi-pass membrane protein</topology>
    </subcellularLocation>
</comment>
<dbReference type="PANTHER" id="PTHR34182:SF1">
    <property type="entry name" value="PROTEIN-EXPORT MEMBRANE PROTEIN SECG"/>
    <property type="match status" value="1"/>
</dbReference>
<evidence type="ECO:0000313" key="12">
    <source>
        <dbReference type="EMBL" id="ACF45868.1"/>
    </source>
</evidence>
<dbReference type="GO" id="GO:0015450">
    <property type="term" value="F:protein-transporting ATPase activity"/>
    <property type="evidence" value="ECO:0007669"/>
    <property type="project" value="UniProtKB-UniRule"/>
</dbReference>
<comment type="similarity">
    <text evidence="2 10">Belongs to the SecG family.</text>
</comment>
<evidence type="ECO:0000256" key="9">
    <source>
        <dbReference type="ARBA" id="ARBA00023136"/>
    </source>
</evidence>
<protein>
    <recommendedName>
        <fullName evidence="10">Protein-export membrane protein SecG</fullName>
    </recommendedName>
</protein>
<evidence type="ECO:0000256" key="11">
    <source>
        <dbReference type="SAM" id="MobiDB-lite"/>
    </source>
</evidence>
<evidence type="ECO:0000256" key="7">
    <source>
        <dbReference type="ARBA" id="ARBA00022989"/>
    </source>
</evidence>
<keyword evidence="5 10" id="KW-0812">Transmembrane</keyword>
<gene>
    <name evidence="12" type="ordered locus">Paes_0822</name>
</gene>
<dbReference type="RefSeq" id="WP_012505405.1">
    <property type="nucleotide sequence ID" value="NC_011059.1"/>
</dbReference>
<feature type="region of interest" description="Disordered" evidence="11">
    <location>
        <begin position="78"/>
        <end position="118"/>
    </location>
</feature>
<evidence type="ECO:0000256" key="2">
    <source>
        <dbReference type="ARBA" id="ARBA00008445"/>
    </source>
</evidence>
<dbReference type="KEGG" id="paa:Paes_0822"/>
<dbReference type="NCBIfam" id="TIGR00810">
    <property type="entry name" value="secG"/>
    <property type="match status" value="1"/>
</dbReference>
<dbReference type="GO" id="GO:0043952">
    <property type="term" value="P:protein transport by the Sec complex"/>
    <property type="evidence" value="ECO:0007669"/>
    <property type="project" value="TreeGrafter"/>
</dbReference>
<evidence type="ECO:0000256" key="8">
    <source>
        <dbReference type="ARBA" id="ARBA00023010"/>
    </source>
</evidence>
<evidence type="ECO:0000256" key="1">
    <source>
        <dbReference type="ARBA" id="ARBA00004651"/>
    </source>
</evidence>
<sequence length="118" mass="12168">MHLFLVILTLLASLVLIAVILLQNPKGGSGLTSGMSSLGTVQTLGVRRTGDFLTKLTAILAGAVMVLSFIAQFTLPSRAGGPDARESVLQKELPAAPASNLPAMPGTTEQQELPGSSK</sequence>
<evidence type="ECO:0000256" key="3">
    <source>
        <dbReference type="ARBA" id="ARBA00022448"/>
    </source>
</evidence>
<reference evidence="12" key="1">
    <citation type="submission" date="2008-06" db="EMBL/GenBank/DDBJ databases">
        <title>Complete sequence of chromosome of Prosthecochloris aestuarii DSM 271.</title>
        <authorList>
            <consortium name="US DOE Joint Genome Institute"/>
            <person name="Lucas S."/>
            <person name="Copeland A."/>
            <person name="Lapidus A."/>
            <person name="Glavina del Rio T."/>
            <person name="Dalin E."/>
            <person name="Tice H."/>
            <person name="Bruce D."/>
            <person name="Goodwin L."/>
            <person name="Pitluck S."/>
            <person name="Schmutz J."/>
            <person name="Larimer F."/>
            <person name="Land M."/>
            <person name="Hauser L."/>
            <person name="Kyrpides N."/>
            <person name="Anderson I."/>
            <person name="Liu Z."/>
            <person name="Li T."/>
            <person name="Zhao F."/>
            <person name="Overmann J."/>
            <person name="Bryant D.A."/>
            <person name="Richardson P."/>
        </authorList>
    </citation>
    <scope>NUCLEOTIDE SEQUENCE [LARGE SCALE GENOMIC DNA]</scope>
    <source>
        <strain evidence="12">DSM 271</strain>
    </source>
</reference>
<dbReference type="PRINTS" id="PR01651">
    <property type="entry name" value="SECGEXPORT"/>
</dbReference>
<name>B4S731_PROA2</name>
<evidence type="ECO:0000256" key="5">
    <source>
        <dbReference type="ARBA" id="ARBA00022692"/>
    </source>
</evidence>
<dbReference type="AlphaFoldDB" id="B4S731"/>